<evidence type="ECO:0000313" key="3">
    <source>
        <dbReference type="EMBL" id="SUB00892.1"/>
    </source>
</evidence>
<dbReference type="AlphaFoldDB" id="A0A378ZUG6"/>
<name>A0A378ZUG6_9HYPH</name>
<dbReference type="GO" id="GO:0003677">
    <property type="term" value="F:DNA binding"/>
    <property type="evidence" value="ECO:0007669"/>
    <property type="project" value="InterPro"/>
</dbReference>
<dbReference type="Pfam" id="PF13808">
    <property type="entry name" value="DDE_Tnp_1_assoc"/>
    <property type="match status" value="1"/>
</dbReference>
<feature type="domain" description="Transposase IS4-like" evidence="1">
    <location>
        <begin position="99"/>
        <end position="325"/>
    </location>
</feature>
<evidence type="ECO:0000313" key="4">
    <source>
        <dbReference type="EMBL" id="SUC82709.1"/>
    </source>
</evidence>
<dbReference type="GO" id="GO:0006313">
    <property type="term" value="P:DNA transposition"/>
    <property type="evidence" value="ECO:0007669"/>
    <property type="project" value="InterPro"/>
</dbReference>
<feature type="domain" description="H repeat-associated protein N-terminal" evidence="2">
    <location>
        <begin position="6"/>
        <end position="89"/>
    </location>
</feature>
<dbReference type="InterPro" id="IPR002559">
    <property type="entry name" value="Transposase_11"/>
</dbReference>
<dbReference type="RefSeq" id="WP_115336435.1">
    <property type="nucleotide sequence ID" value="NZ_UGSK01000001.1"/>
</dbReference>
<evidence type="ECO:0000313" key="5">
    <source>
        <dbReference type="Proteomes" id="UP000255000"/>
    </source>
</evidence>
<evidence type="ECO:0000259" key="2">
    <source>
        <dbReference type="Pfam" id="PF13808"/>
    </source>
</evidence>
<dbReference type="NCBIfam" id="NF033564">
    <property type="entry name" value="transpos_ISAs1"/>
    <property type="match status" value="1"/>
</dbReference>
<proteinExistence type="predicted"/>
<dbReference type="Pfam" id="PF01609">
    <property type="entry name" value="DDE_Tnp_1"/>
    <property type="match status" value="1"/>
</dbReference>
<dbReference type="PANTHER" id="PTHR30298">
    <property type="entry name" value="H REPEAT-ASSOCIATED PREDICTED TRANSPOSASE"/>
    <property type="match status" value="1"/>
</dbReference>
<dbReference type="EMBL" id="UGSK01000002">
    <property type="protein sequence ID" value="SUC82709.1"/>
    <property type="molecule type" value="Genomic_DNA"/>
</dbReference>
<dbReference type="GO" id="GO:0004803">
    <property type="term" value="F:transposase activity"/>
    <property type="evidence" value="ECO:0007669"/>
    <property type="project" value="InterPro"/>
</dbReference>
<organism evidence="3 5">
    <name type="scientific">Pannonibacter phragmitetus</name>
    <dbReference type="NCBI Taxonomy" id="121719"/>
    <lineage>
        <taxon>Bacteria</taxon>
        <taxon>Pseudomonadati</taxon>
        <taxon>Pseudomonadota</taxon>
        <taxon>Alphaproteobacteria</taxon>
        <taxon>Hyphomicrobiales</taxon>
        <taxon>Stappiaceae</taxon>
        <taxon>Pannonibacter</taxon>
    </lineage>
</organism>
<dbReference type="InterPro" id="IPR051698">
    <property type="entry name" value="Transposase_11-like"/>
</dbReference>
<dbReference type="EMBL" id="UGSK01000001">
    <property type="protein sequence ID" value="SUB00892.1"/>
    <property type="molecule type" value="Genomic_DNA"/>
</dbReference>
<dbReference type="InterPro" id="IPR032806">
    <property type="entry name" value="YbfD_N"/>
</dbReference>
<dbReference type="OrthoDB" id="8001376at2"/>
<sequence length="358" mass="39072">MSRFAACFEALPDPRSSNARHPLTSILFIAIAAIICGAESCTDMEDFGHSKRRWLKSIVPLPHGIPSHDTFSTVFRHLDTDAFEAAFRRLTATFAKGIEGVVAIDGKAVRGAYRRGAKATPLHLVNVWAAGAGLVIGQKTAPNRNEVQGVLDALALLTLDGATVTADALHCRADTARAILTTGADYVLALKDNQPSLLKQAKALIEDGDQTGSILLAPETAHDRTETRRASVVAATGLDFPGLQAVGSVETACRHADGTQTSHVRFFLLSRIMPPDALIETVRTHWHIENKLHWVLDVHFCEDAARNRKDNGPQNIALLRKIALNVIRSHPDKASIRRKIKKAGWDEDFLTSLISHMR</sequence>
<accession>A0A378ZUG6</accession>
<dbReference type="PANTHER" id="PTHR30298:SF0">
    <property type="entry name" value="PROTEIN YBFL-RELATED"/>
    <property type="match status" value="1"/>
</dbReference>
<gene>
    <name evidence="3" type="ORF">NCTC13350_01819</name>
    <name evidence="4" type="ORF">NCTC13350_04202</name>
</gene>
<dbReference type="Proteomes" id="UP000255000">
    <property type="component" value="Unassembled WGS sequence"/>
</dbReference>
<dbReference type="InterPro" id="IPR047647">
    <property type="entry name" value="ISAs1_transpos"/>
</dbReference>
<protein>
    <submittedName>
        <fullName evidence="3">Transposase</fullName>
    </submittedName>
</protein>
<evidence type="ECO:0000259" key="1">
    <source>
        <dbReference type="Pfam" id="PF01609"/>
    </source>
</evidence>
<reference evidence="3 5" key="1">
    <citation type="submission" date="2018-06" db="EMBL/GenBank/DDBJ databases">
        <authorList>
            <consortium name="Pathogen Informatics"/>
            <person name="Doyle S."/>
        </authorList>
    </citation>
    <scope>NUCLEOTIDE SEQUENCE [LARGE SCALE GENOMIC DNA]</scope>
    <source>
        <strain evidence="3 5">NCTC13350</strain>
    </source>
</reference>